<dbReference type="InterPro" id="IPR013786">
    <property type="entry name" value="AcylCoA_DH/ox_N"/>
</dbReference>
<keyword evidence="4 5" id="KW-0274">FAD</keyword>
<sequence>MTTTFNHSVAEITRQIAGEVVAPLAFEIDREKRFPHEAFKAFGKSGLLGLLVPKDLGGMGGSLFDLVTATEIIAEKCGSTAMCFLMHSCATMVIASKASPNQKERYLRPIAQGDKIGTLAFSETGTGAHFYSPEIRAHFADQFFTLNGRKSFVTNGDQTDFLVVVTNASTEGNGLDMLIVETDTSGVRFEGTWEGIGLRGNNSISVTMENVKVPVSNLIGDEGDGLDIIFQVVAPTFILGVSGVNVGLARGAYLAALNHAKSRKYPDGRSLAEIQAIQFYLSDMYGSVESAAAFVHKAARSADQGEAAAVLNVMESKIIASEHAVRVTNLAMQVCGGQGYTPSLPVERYLRDARAGAVMAPTTEVLKEWVGKSVAGIPLM</sequence>
<dbReference type="SUPFAM" id="SSF56645">
    <property type="entry name" value="Acyl-CoA dehydrogenase NM domain-like"/>
    <property type="match status" value="1"/>
</dbReference>
<dbReference type="Gene3D" id="1.10.540.10">
    <property type="entry name" value="Acyl-CoA dehydrogenase/oxidase, N-terminal domain"/>
    <property type="match status" value="1"/>
</dbReference>
<comment type="caution">
    <text evidence="9">The sequence shown here is derived from an EMBL/GenBank/DDBJ whole genome shotgun (WGS) entry which is preliminary data.</text>
</comment>
<evidence type="ECO:0000256" key="5">
    <source>
        <dbReference type="RuleBase" id="RU362125"/>
    </source>
</evidence>
<comment type="cofactor">
    <cofactor evidence="1 5">
        <name>FAD</name>
        <dbReference type="ChEBI" id="CHEBI:57692"/>
    </cofactor>
</comment>
<evidence type="ECO:0000256" key="4">
    <source>
        <dbReference type="ARBA" id="ARBA00022827"/>
    </source>
</evidence>
<dbReference type="EMBL" id="JBHSHC010000027">
    <property type="protein sequence ID" value="MFC4766625.1"/>
    <property type="molecule type" value="Genomic_DNA"/>
</dbReference>
<evidence type="ECO:0000256" key="1">
    <source>
        <dbReference type="ARBA" id="ARBA00001974"/>
    </source>
</evidence>
<evidence type="ECO:0000259" key="7">
    <source>
        <dbReference type="Pfam" id="PF02770"/>
    </source>
</evidence>
<dbReference type="Pfam" id="PF02771">
    <property type="entry name" value="Acyl-CoA_dh_N"/>
    <property type="match status" value="1"/>
</dbReference>
<gene>
    <name evidence="9" type="ORF">ACFO8Q_04435</name>
</gene>
<evidence type="ECO:0000259" key="6">
    <source>
        <dbReference type="Pfam" id="PF00441"/>
    </source>
</evidence>
<dbReference type="Pfam" id="PF00441">
    <property type="entry name" value="Acyl-CoA_dh_1"/>
    <property type="match status" value="1"/>
</dbReference>
<evidence type="ECO:0000313" key="9">
    <source>
        <dbReference type="EMBL" id="MFC4766625.1"/>
    </source>
</evidence>
<evidence type="ECO:0000256" key="2">
    <source>
        <dbReference type="ARBA" id="ARBA00009347"/>
    </source>
</evidence>
<dbReference type="Pfam" id="PF02770">
    <property type="entry name" value="Acyl-CoA_dh_M"/>
    <property type="match status" value="1"/>
</dbReference>
<dbReference type="GO" id="GO:0016491">
    <property type="term" value="F:oxidoreductase activity"/>
    <property type="evidence" value="ECO:0007669"/>
    <property type="project" value="UniProtKB-KW"/>
</dbReference>
<dbReference type="InterPro" id="IPR036250">
    <property type="entry name" value="AcylCo_DH-like_C"/>
</dbReference>
<organism evidence="9 10">
    <name type="scientific">Effusibacillus consociatus</name>
    <dbReference type="NCBI Taxonomy" id="1117041"/>
    <lineage>
        <taxon>Bacteria</taxon>
        <taxon>Bacillati</taxon>
        <taxon>Bacillota</taxon>
        <taxon>Bacilli</taxon>
        <taxon>Bacillales</taxon>
        <taxon>Alicyclobacillaceae</taxon>
        <taxon>Effusibacillus</taxon>
    </lineage>
</organism>
<dbReference type="Gene3D" id="1.20.140.10">
    <property type="entry name" value="Butyryl-CoA Dehydrogenase, subunit A, domain 3"/>
    <property type="match status" value="1"/>
</dbReference>
<dbReference type="InterPro" id="IPR006091">
    <property type="entry name" value="Acyl-CoA_Oxase/DH_mid-dom"/>
</dbReference>
<proteinExistence type="inferred from homology"/>
<dbReference type="EC" id="1.-.-.-" evidence="9"/>
<reference evidence="10" key="1">
    <citation type="journal article" date="2019" name="Int. J. Syst. Evol. Microbiol.">
        <title>The Global Catalogue of Microorganisms (GCM) 10K type strain sequencing project: providing services to taxonomists for standard genome sequencing and annotation.</title>
        <authorList>
            <consortium name="The Broad Institute Genomics Platform"/>
            <consortium name="The Broad Institute Genome Sequencing Center for Infectious Disease"/>
            <person name="Wu L."/>
            <person name="Ma J."/>
        </authorList>
    </citation>
    <scope>NUCLEOTIDE SEQUENCE [LARGE SCALE GENOMIC DNA]</scope>
    <source>
        <strain evidence="10">WYCCWR 12678</strain>
    </source>
</reference>
<keyword evidence="3 5" id="KW-0285">Flavoprotein</keyword>
<dbReference type="Proteomes" id="UP001596002">
    <property type="component" value="Unassembled WGS sequence"/>
</dbReference>
<dbReference type="Gene3D" id="2.40.110.10">
    <property type="entry name" value="Butyryl-CoA Dehydrogenase, subunit A, domain 2"/>
    <property type="match status" value="1"/>
</dbReference>
<dbReference type="InterPro" id="IPR046373">
    <property type="entry name" value="Acyl-CoA_Oxase/DH_mid-dom_sf"/>
</dbReference>
<dbReference type="PANTHER" id="PTHR43884:SF12">
    <property type="entry name" value="ISOVALERYL-COA DEHYDROGENASE, MITOCHONDRIAL-RELATED"/>
    <property type="match status" value="1"/>
</dbReference>
<feature type="domain" description="Acyl-CoA dehydrogenase/oxidase N-terminal" evidence="8">
    <location>
        <begin position="9"/>
        <end position="114"/>
    </location>
</feature>
<evidence type="ECO:0000256" key="3">
    <source>
        <dbReference type="ARBA" id="ARBA00022630"/>
    </source>
</evidence>
<dbReference type="PANTHER" id="PTHR43884">
    <property type="entry name" value="ACYL-COA DEHYDROGENASE"/>
    <property type="match status" value="1"/>
</dbReference>
<feature type="domain" description="Acyl-CoA oxidase/dehydrogenase middle" evidence="7">
    <location>
        <begin position="119"/>
        <end position="211"/>
    </location>
</feature>
<keyword evidence="10" id="KW-1185">Reference proteome</keyword>
<protein>
    <submittedName>
        <fullName evidence="9">Acyl-CoA dehydrogenase family protein</fullName>
        <ecNumber evidence="9">1.-.-.-</ecNumber>
    </submittedName>
</protein>
<evidence type="ECO:0000259" key="8">
    <source>
        <dbReference type="Pfam" id="PF02771"/>
    </source>
</evidence>
<dbReference type="InterPro" id="IPR009075">
    <property type="entry name" value="AcylCo_DH/oxidase_C"/>
</dbReference>
<dbReference type="InterPro" id="IPR037069">
    <property type="entry name" value="AcylCoA_DH/ox_N_sf"/>
</dbReference>
<accession>A0ABV9Q1R1</accession>
<comment type="similarity">
    <text evidence="2 5">Belongs to the acyl-CoA dehydrogenase family.</text>
</comment>
<dbReference type="InterPro" id="IPR009100">
    <property type="entry name" value="AcylCoA_DH/oxidase_NM_dom_sf"/>
</dbReference>
<dbReference type="PIRSF" id="PIRSF016578">
    <property type="entry name" value="HsaA"/>
    <property type="match status" value="1"/>
</dbReference>
<dbReference type="SUPFAM" id="SSF47203">
    <property type="entry name" value="Acyl-CoA dehydrogenase C-terminal domain-like"/>
    <property type="match status" value="1"/>
</dbReference>
<name>A0ABV9Q1R1_9BACL</name>
<feature type="domain" description="Acyl-CoA dehydrogenase/oxidase C-terminal" evidence="6">
    <location>
        <begin position="241"/>
        <end position="374"/>
    </location>
</feature>
<evidence type="ECO:0000313" key="10">
    <source>
        <dbReference type="Proteomes" id="UP001596002"/>
    </source>
</evidence>
<keyword evidence="5 9" id="KW-0560">Oxidoreductase</keyword>
<dbReference type="RefSeq" id="WP_380024523.1">
    <property type="nucleotide sequence ID" value="NZ_JBHSHC010000027.1"/>
</dbReference>